<keyword evidence="8 10" id="KW-1133">Transmembrane helix</keyword>
<dbReference type="SUPFAM" id="SSF47384">
    <property type="entry name" value="Homodimeric domain of signal transducing histidine kinase"/>
    <property type="match status" value="1"/>
</dbReference>
<evidence type="ECO:0000256" key="4">
    <source>
        <dbReference type="ARBA" id="ARBA00022553"/>
    </source>
</evidence>
<organism evidence="13 14">
    <name type="scientific">Mesobacterium hydrothermale</name>
    <dbReference type="NCBI Taxonomy" id="3111907"/>
    <lineage>
        <taxon>Bacteria</taxon>
        <taxon>Pseudomonadati</taxon>
        <taxon>Pseudomonadota</taxon>
        <taxon>Alphaproteobacteria</taxon>
        <taxon>Rhodobacterales</taxon>
        <taxon>Roseobacteraceae</taxon>
        <taxon>Mesobacterium</taxon>
    </lineage>
</organism>
<evidence type="ECO:0000256" key="6">
    <source>
        <dbReference type="ARBA" id="ARBA00022692"/>
    </source>
</evidence>
<comment type="subcellular location">
    <subcellularLocation>
        <location evidence="2">Membrane</location>
    </subcellularLocation>
</comment>
<dbReference type="Pfam" id="PF00512">
    <property type="entry name" value="HisKA"/>
    <property type="match status" value="1"/>
</dbReference>
<feature type="domain" description="HAMP" evidence="12">
    <location>
        <begin position="173"/>
        <end position="226"/>
    </location>
</feature>
<dbReference type="SMART" id="SM00388">
    <property type="entry name" value="HisKA"/>
    <property type="match status" value="1"/>
</dbReference>
<gene>
    <name evidence="13" type="ORF">VK792_10475</name>
</gene>
<keyword evidence="7 13" id="KW-0418">Kinase</keyword>
<keyword evidence="9" id="KW-0902">Two-component regulatory system</keyword>
<evidence type="ECO:0000313" key="14">
    <source>
        <dbReference type="Proteomes" id="UP001348149"/>
    </source>
</evidence>
<dbReference type="Gene3D" id="1.10.287.130">
    <property type="match status" value="1"/>
</dbReference>
<dbReference type="SMART" id="SM00387">
    <property type="entry name" value="HATPase_c"/>
    <property type="match status" value="1"/>
</dbReference>
<dbReference type="Pfam" id="PF02518">
    <property type="entry name" value="HATPase_c"/>
    <property type="match status" value="1"/>
</dbReference>
<dbReference type="PANTHER" id="PTHR45436:SF8">
    <property type="entry name" value="HISTIDINE KINASE"/>
    <property type="match status" value="1"/>
</dbReference>
<dbReference type="SMART" id="SM00304">
    <property type="entry name" value="HAMP"/>
    <property type="match status" value="1"/>
</dbReference>
<feature type="domain" description="Histidine kinase" evidence="11">
    <location>
        <begin position="234"/>
        <end position="446"/>
    </location>
</feature>
<dbReference type="EMBL" id="JAYLLH010000012">
    <property type="protein sequence ID" value="MEC3861711.1"/>
    <property type="molecule type" value="Genomic_DNA"/>
</dbReference>
<dbReference type="CDD" id="cd06225">
    <property type="entry name" value="HAMP"/>
    <property type="match status" value="1"/>
</dbReference>
<keyword evidence="10" id="KW-0472">Membrane</keyword>
<dbReference type="Pfam" id="PF00672">
    <property type="entry name" value="HAMP"/>
    <property type="match status" value="1"/>
</dbReference>
<evidence type="ECO:0000256" key="8">
    <source>
        <dbReference type="ARBA" id="ARBA00022989"/>
    </source>
</evidence>
<evidence type="ECO:0000256" key="9">
    <source>
        <dbReference type="ARBA" id="ARBA00023012"/>
    </source>
</evidence>
<dbReference type="CDD" id="cd00082">
    <property type="entry name" value="HisKA"/>
    <property type="match status" value="1"/>
</dbReference>
<evidence type="ECO:0000256" key="1">
    <source>
        <dbReference type="ARBA" id="ARBA00000085"/>
    </source>
</evidence>
<keyword evidence="5" id="KW-0808">Transferase</keyword>
<proteinExistence type="predicted"/>
<dbReference type="CDD" id="cd00075">
    <property type="entry name" value="HATPase"/>
    <property type="match status" value="1"/>
</dbReference>
<comment type="caution">
    <text evidence="13">The sequence shown here is derived from an EMBL/GenBank/DDBJ whole genome shotgun (WGS) entry which is preliminary data.</text>
</comment>
<evidence type="ECO:0000256" key="3">
    <source>
        <dbReference type="ARBA" id="ARBA00012438"/>
    </source>
</evidence>
<evidence type="ECO:0000313" key="13">
    <source>
        <dbReference type="EMBL" id="MEC3861711.1"/>
    </source>
</evidence>
<sequence length="446" mass="47418">MRLSRLLRSTPIRQAGLLIAVVAVVTLATLGGAFLKMRSDLQAGLRADLTRELAGFDVSATPGALATLVDARARATDPARTIFAFVGDDGRFAGNARVRITDTEVTLSEASPRQPLSQAGYMHEMRRLSGGVLIVAQSLQPVRQLAETFLGLVVFSLVPTVLISLGLAALVAGRAARRVEALEATLNRIAGGDLAARVEVAREEDDLTRIGRGLNRMAEKQQAATEALRQVSSDIAHDLRTPLQRIAVLLEDLQTHLPDDSRAAELASRASDEAARAVSVFRSLLQIAQIEGGSQAQHFKPFDLSQTARAIAELYQPMAEDRGDRFVLEVPERPVTVTGDANLVGQALSNLIENALRHAPAGGTLTVVVRARGAGGVLVVSDTGPGIPGAERDKVLRRLYRLEQSRTTPGHGLGLSLVAAVAALHDADLTLSDNAPGLRVSLRFPG</sequence>
<dbReference type="Gene3D" id="6.10.340.10">
    <property type="match status" value="1"/>
</dbReference>
<name>A0ABU6HIG8_9RHOB</name>
<evidence type="ECO:0000256" key="7">
    <source>
        <dbReference type="ARBA" id="ARBA00022777"/>
    </source>
</evidence>
<dbReference type="Proteomes" id="UP001348149">
    <property type="component" value="Unassembled WGS sequence"/>
</dbReference>
<evidence type="ECO:0000259" key="12">
    <source>
        <dbReference type="PROSITE" id="PS50885"/>
    </source>
</evidence>
<dbReference type="Gene3D" id="3.30.565.10">
    <property type="entry name" value="Histidine kinase-like ATPase, C-terminal domain"/>
    <property type="match status" value="1"/>
</dbReference>
<dbReference type="EC" id="2.7.13.3" evidence="3"/>
<feature type="transmembrane region" description="Helical" evidence="10">
    <location>
        <begin position="149"/>
        <end position="172"/>
    </location>
</feature>
<dbReference type="InterPro" id="IPR050428">
    <property type="entry name" value="TCS_sensor_his_kinase"/>
</dbReference>
<dbReference type="InterPro" id="IPR003661">
    <property type="entry name" value="HisK_dim/P_dom"/>
</dbReference>
<dbReference type="InterPro" id="IPR003594">
    <property type="entry name" value="HATPase_dom"/>
</dbReference>
<comment type="catalytic activity">
    <reaction evidence="1">
        <text>ATP + protein L-histidine = ADP + protein N-phospho-L-histidine.</text>
        <dbReference type="EC" id="2.7.13.3"/>
    </reaction>
</comment>
<dbReference type="InterPro" id="IPR005467">
    <property type="entry name" value="His_kinase_dom"/>
</dbReference>
<dbReference type="PANTHER" id="PTHR45436">
    <property type="entry name" value="SENSOR HISTIDINE KINASE YKOH"/>
    <property type="match status" value="1"/>
</dbReference>
<protein>
    <recommendedName>
        <fullName evidence="3">histidine kinase</fullName>
        <ecNumber evidence="3">2.7.13.3</ecNumber>
    </recommendedName>
</protein>
<evidence type="ECO:0000256" key="5">
    <source>
        <dbReference type="ARBA" id="ARBA00022679"/>
    </source>
</evidence>
<accession>A0ABU6HIG8</accession>
<evidence type="ECO:0000256" key="2">
    <source>
        <dbReference type="ARBA" id="ARBA00004370"/>
    </source>
</evidence>
<dbReference type="RefSeq" id="WP_326297433.1">
    <property type="nucleotide sequence ID" value="NZ_JAYLLH010000012.1"/>
</dbReference>
<dbReference type="InterPro" id="IPR036097">
    <property type="entry name" value="HisK_dim/P_sf"/>
</dbReference>
<dbReference type="GO" id="GO:0016301">
    <property type="term" value="F:kinase activity"/>
    <property type="evidence" value="ECO:0007669"/>
    <property type="project" value="UniProtKB-KW"/>
</dbReference>
<evidence type="ECO:0000259" key="11">
    <source>
        <dbReference type="PROSITE" id="PS50109"/>
    </source>
</evidence>
<dbReference type="InterPro" id="IPR036890">
    <property type="entry name" value="HATPase_C_sf"/>
</dbReference>
<keyword evidence="6 10" id="KW-0812">Transmembrane</keyword>
<reference evidence="13 14" key="1">
    <citation type="submission" date="2024-01" db="EMBL/GenBank/DDBJ databases">
        <title>Mesobacterium rodlantinim sp. nov., isolated from shallow sea hydrothermal systems off Kueishantao Island.</title>
        <authorList>
            <person name="Su Z."/>
            <person name="Tang K."/>
        </authorList>
    </citation>
    <scope>NUCLEOTIDE SEQUENCE [LARGE SCALE GENOMIC DNA]</scope>
    <source>
        <strain evidence="13 14">TK19101</strain>
    </source>
</reference>
<dbReference type="PROSITE" id="PS50885">
    <property type="entry name" value="HAMP"/>
    <property type="match status" value="1"/>
</dbReference>
<dbReference type="InterPro" id="IPR003660">
    <property type="entry name" value="HAMP_dom"/>
</dbReference>
<feature type="transmembrane region" description="Helical" evidence="10">
    <location>
        <begin position="12"/>
        <end position="35"/>
    </location>
</feature>
<dbReference type="SUPFAM" id="SSF55874">
    <property type="entry name" value="ATPase domain of HSP90 chaperone/DNA topoisomerase II/histidine kinase"/>
    <property type="match status" value="1"/>
</dbReference>
<dbReference type="SUPFAM" id="SSF158472">
    <property type="entry name" value="HAMP domain-like"/>
    <property type="match status" value="1"/>
</dbReference>
<evidence type="ECO:0000256" key="10">
    <source>
        <dbReference type="SAM" id="Phobius"/>
    </source>
</evidence>
<keyword evidence="14" id="KW-1185">Reference proteome</keyword>
<keyword evidence="4" id="KW-0597">Phosphoprotein</keyword>
<dbReference type="PROSITE" id="PS50109">
    <property type="entry name" value="HIS_KIN"/>
    <property type="match status" value="1"/>
</dbReference>